<dbReference type="GO" id="GO:0008170">
    <property type="term" value="F:N-methyltransferase activity"/>
    <property type="evidence" value="ECO:0007669"/>
    <property type="project" value="UniProtKB-ARBA"/>
</dbReference>
<gene>
    <name evidence="9" type="ORF">PIBRA_LOCUS6588</name>
</gene>
<dbReference type="GO" id="GO:0008270">
    <property type="term" value="F:zinc ion binding"/>
    <property type="evidence" value="ECO:0007669"/>
    <property type="project" value="UniProtKB-KW"/>
</dbReference>
<dbReference type="PROSITE" id="PS50005">
    <property type="entry name" value="TPR"/>
    <property type="match status" value="1"/>
</dbReference>
<comment type="caution">
    <text evidence="9">The sequence shown here is derived from an EMBL/GenBank/DDBJ whole genome shotgun (WGS) entry which is preliminary data.</text>
</comment>
<evidence type="ECO:0000313" key="9">
    <source>
        <dbReference type="EMBL" id="CAH4029891.1"/>
    </source>
</evidence>
<dbReference type="InterPro" id="IPR001214">
    <property type="entry name" value="SET_dom"/>
</dbReference>
<keyword evidence="1" id="KW-0489">Methyltransferase</keyword>
<keyword evidence="5" id="KW-0863">Zinc-finger</keyword>
<organism evidence="9 10">
    <name type="scientific">Pieris brassicae</name>
    <name type="common">White butterfly</name>
    <name type="synonym">Large white butterfly</name>
    <dbReference type="NCBI Taxonomy" id="7116"/>
    <lineage>
        <taxon>Eukaryota</taxon>
        <taxon>Metazoa</taxon>
        <taxon>Ecdysozoa</taxon>
        <taxon>Arthropoda</taxon>
        <taxon>Hexapoda</taxon>
        <taxon>Insecta</taxon>
        <taxon>Pterygota</taxon>
        <taxon>Neoptera</taxon>
        <taxon>Endopterygota</taxon>
        <taxon>Lepidoptera</taxon>
        <taxon>Glossata</taxon>
        <taxon>Ditrysia</taxon>
        <taxon>Papilionoidea</taxon>
        <taxon>Pieridae</taxon>
        <taxon>Pierinae</taxon>
        <taxon>Pieris</taxon>
    </lineage>
</organism>
<dbReference type="InterPro" id="IPR019734">
    <property type="entry name" value="TPR_rpt"/>
</dbReference>
<proteinExistence type="predicted"/>
<dbReference type="InterPro" id="IPR011990">
    <property type="entry name" value="TPR-like_helical_dom_sf"/>
</dbReference>
<dbReference type="GO" id="GO:0042826">
    <property type="term" value="F:histone deacetylase binding"/>
    <property type="evidence" value="ECO:0007669"/>
    <property type="project" value="TreeGrafter"/>
</dbReference>
<dbReference type="GO" id="GO:0005634">
    <property type="term" value="C:nucleus"/>
    <property type="evidence" value="ECO:0007669"/>
    <property type="project" value="TreeGrafter"/>
</dbReference>
<accession>A0A9P0XCL9</accession>
<dbReference type="PROSITE" id="PS01360">
    <property type="entry name" value="ZF_MYND_1"/>
    <property type="match status" value="1"/>
</dbReference>
<name>A0A9P0XCL9_PIEBR</name>
<feature type="repeat" description="TPR" evidence="7">
    <location>
        <begin position="60"/>
        <end position="93"/>
    </location>
</feature>
<reference evidence="9" key="1">
    <citation type="submission" date="2022-05" db="EMBL/GenBank/DDBJ databases">
        <authorList>
            <person name="Okamura Y."/>
        </authorList>
    </citation>
    <scope>NUCLEOTIDE SEQUENCE</scope>
</reference>
<evidence type="ECO:0000256" key="6">
    <source>
        <dbReference type="ARBA" id="ARBA00022833"/>
    </source>
</evidence>
<keyword evidence="4" id="KW-0479">Metal-binding</keyword>
<evidence type="ECO:0000256" key="1">
    <source>
        <dbReference type="ARBA" id="ARBA00022603"/>
    </source>
</evidence>
<dbReference type="GO" id="GO:0032259">
    <property type="term" value="P:methylation"/>
    <property type="evidence" value="ECO:0007669"/>
    <property type="project" value="UniProtKB-KW"/>
</dbReference>
<dbReference type="GO" id="GO:0008757">
    <property type="term" value="F:S-adenosylmethionine-dependent methyltransferase activity"/>
    <property type="evidence" value="ECO:0007669"/>
    <property type="project" value="UniProtKB-ARBA"/>
</dbReference>
<evidence type="ECO:0000256" key="7">
    <source>
        <dbReference type="PROSITE-ProRule" id="PRU00339"/>
    </source>
</evidence>
<dbReference type="AlphaFoldDB" id="A0A9P0XCL9"/>
<keyword evidence="2" id="KW-0808">Transferase</keyword>
<evidence type="ECO:0000313" key="10">
    <source>
        <dbReference type="Proteomes" id="UP001152562"/>
    </source>
</evidence>
<dbReference type="EMBL" id="CALOZG010000010">
    <property type="protein sequence ID" value="CAH4029891.1"/>
    <property type="molecule type" value="Genomic_DNA"/>
</dbReference>
<dbReference type="InterPro" id="IPR046341">
    <property type="entry name" value="SET_dom_sf"/>
</dbReference>
<keyword evidence="6" id="KW-0862">Zinc</keyword>
<dbReference type="Proteomes" id="UP001152562">
    <property type="component" value="Unassembled WGS sequence"/>
</dbReference>
<dbReference type="Gene3D" id="2.170.270.10">
    <property type="entry name" value="SET domain"/>
    <property type="match status" value="1"/>
</dbReference>
<dbReference type="SUPFAM" id="SSF48452">
    <property type="entry name" value="TPR-like"/>
    <property type="match status" value="1"/>
</dbReference>
<dbReference type="SUPFAM" id="SSF82199">
    <property type="entry name" value="SET domain"/>
    <property type="match status" value="1"/>
</dbReference>
<dbReference type="Pfam" id="PF00856">
    <property type="entry name" value="SET"/>
    <property type="match status" value="1"/>
</dbReference>
<protein>
    <recommendedName>
        <fullName evidence="8">MYND-type domain-containing protein</fullName>
    </recommendedName>
</protein>
<dbReference type="InterPro" id="IPR052097">
    <property type="entry name" value="SET-MYND_domain_protein"/>
</dbReference>
<dbReference type="InterPro" id="IPR002893">
    <property type="entry name" value="Znf_MYND"/>
</dbReference>
<dbReference type="GO" id="GO:0005737">
    <property type="term" value="C:cytoplasm"/>
    <property type="evidence" value="ECO:0007669"/>
    <property type="project" value="TreeGrafter"/>
</dbReference>
<evidence type="ECO:0000256" key="4">
    <source>
        <dbReference type="ARBA" id="ARBA00022723"/>
    </source>
</evidence>
<dbReference type="SUPFAM" id="SSF144232">
    <property type="entry name" value="HIT/MYND zinc finger-like"/>
    <property type="match status" value="1"/>
</dbReference>
<dbReference type="Gene3D" id="1.10.220.160">
    <property type="match status" value="1"/>
</dbReference>
<keyword evidence="7" id="KW-0802">TPR repeat</keyword>
<keyword evidence="10" id="KW-1185">Reference proteome</keyword>
<keyword evidence="3" id="KW-0949">S-adenosyl-L-methionine</keyword>
<evidence type="ECO:0000256" key="5">
    <source>
        <dbReference type="ARBA" id="ARBA00022771"/>
    </source>
</evidence>
<dbReference type="PANTHER" id="PTHR46165:SF6">
    <property type="entry name" value="SET AND MYND DOMAIN-CONTAINING PROTEIN 4-LIKE PROTEIN"/>
    <property type="match status" value="1"/>
</dbReference>
<evidence type="ECO:0000259" key="8">
    <source>
        <dbReference type="PROSITE" id="PS01360"/>
    </source>
</evidence>
<dbReference type="GO" id="GO:0008276">
    <property type="term" value="F:protein methyltransferase activity"/>
    <property type="evidence" value="ECO:0007669"/>
    <property type="project" value="UniProtKB-ARBA"/>
</dbReference>
<dbReference type="PANTHER" id="PTHR46165">
    <property type="entry name" value="SET AND MYND DOMAIN-CONTAINING PROTEIN 4"/>
    <property type="match status" value="1"/>
</dbReference>
<sequence length="566" mass="64152">MFLQPRLFNEFLVKSGFDTQVYDAMKSDDLADVVIVALNILKKTNNLPDMPKLIKSEGLSNTLRETGNKYLPTMEYISSLHCYNKALACAPNNSKAMALAYSNRSFIMFVLKRFQNCITDIDRCFSTGCPDNIKKKLLKRREDANKFSLMDSLSLSTLKVFTNNFFNFNAVCHTEVPFVSKDINIAVEFAQPKITAANFINSGTIIAMEEAYMTGLTADNQFNTCYNCLSITPNLIPCSTCCSVLFCSEKCKQSCNEQYHKYECDIVNVIEKLCNGGGPSLMIKSVLKLKTKLKWNEFIKESKTLGNSRIEKSTIREVFNSESECSLLTFPENRTFVHGIIYNASFLCAALLHYIFKIPRFMPTSNKDEALRALARVMMYLCVYGSRSYVIQTVTDLVTDQTVSQKHANFAWYMFYSKLKHECKPNVIVSWINNKAVLIAVKKIMPGEEITTSSIEPTSKMSAHHVNIDLLVGKGQVCTCMKCTKKVSQNDTLSSAQIEFMKKVDYNLLHATVDVWHINKISEKCKEILNVLTDVPHSKEYLTALTQFRNCLIVCEALETENFCIL</sequence>
<dbReference type="Gene3D" id="6.10.140.2220">
    <property type="match status" value="1"/>
</dbReference>
<dbReference type="Gene3D" id="1.25.40.10">
    <property type="entry name" value="Tetratricopeptide repeat domain"/>
    <property type="match status" value="1"/>
</dbReference>
<feature type="domain" description="MYND-type" evidence="8">
    <location>
        <begin position="225"/>
        <end position="264"/>
    </location>
</feature>
<evidence type="ECO:0000256" key="2">
    <source>
        <dbReference type="ARBA" id="ARBA00022679"/>
    </source>
</evidence>
<evidence type="ECO:0000256" key="3">
    <source>
        <dbReference type="ARBA" id="ARBA00022691"/>
    </source>
</evidence>